<dbReference type="GO" id="GO:0006606">
    <property type="term" value="P:protein import into nucleus"/>
    <property type="evidence" value="ECO:0007669"/>
    <property type="project" value="TreeGrafter"/>
</dbReference>
<evidence type="ECO:0008006" key="6">
    <source>
        <dbReference type="Google" id="ProtNLM"/>
    </source>
</evidence>
<comment type="caution">
    <text evidence="4">The sequence shown here is derived from an EMBL/GenBank/DDBJ whole genome shotgun (WGS) entry which is preliminary data.</text>
</comment>
<dbReference type="AlphaFoldDB" id="A0A409VC77"/>
<dbReference type="GO" id="GO:0031267">
    <property type="term" value="F:small GTPase binding"/>
    <property type="evidence" value="ECO:0007669"/>
    <property type="project" value="TreeGrafter"/>
</dbReference>
<dbReference type="InterPro" id="IPR016123">
    <property type="entry name" value="Mog1/PsbP_a/b/a-sand"/>
</dbReference>
<evidence type="ECO:0000313" key="5">
    <source>
        <dbReference type="Proteomes" id="UP000284706"/>
    </source>
</evidence>
<gene>
    <name evidence="4" type="ORF">CVT26_002736</name>
</gene>
<comment type="similarity">
    <text evidence="1">Belongs to the MOG1 family.</text>
</comment>
<dbReference type="GO" id="GO:0005634">
    <property type="term" value="C:nucleus"/>
    <property type="evidence" value="ECO:0007669"/>
    <property type="project" value="TreeGrafter"/>
</dbReference>
<keyword evidence="2" id="KW-0813">Transport</keyword>
<sequence length="177" mass="19523">MSTRRDLFGGAIVADTPSNLIDVSDLRQVPDTQEVFVYPNSSVSTIFEILQRVQVSHFDDAIRFHFDSLAHDNSATSAKVESVSVIPNDRGDDTPSVIVLKGEQSVQKFNHSTPDRVQILMALFRIESKAVDLVATCNIPLEAVDGGAVNNEELVKVQNDFDTMVRSLRIVDFGLFA</sequence>
<dbReference type="Gene3D" id="3.40.1000.10">
    <property type="entry name" value="Mog1/PsbP, alpha/beta/alpha sandwich"/>
    <property type="match status" value="1"/>
</dbReference>
<dbReference type="InterPro" id="IPR007681">
    <property type="entry name" value="Mog1"/>
</dbReference>
<dbReference type="EMBL" id="NHYE01005664">
    <property type="protein sequence ID" value="PPQ64646.1"/>
    <property type="molecule type" value="Genomic_DNA"/>
</dbReference>
<dbReference type="PANTHER" id="PTHR15837">
    <property type="entry name" value="RAN GUANINE NUCLEOTIDE RELEASE FACTOR"/>
    <property type="match status" value="1"/>
</dbReference>
<keyword evidence="5" id="KW-1185">Reference proteome</keyword>
<evidence type="ECO:0000256" key="2">
    <source>
        <dbReference type="ARBA" id="ARBA00022448"/>
    </source>
</evidence>
<keyword evidence="3" id="KW-0653">Protein transport</keyword>
<proteinExistence type="inferred from homology"/>
<dbReference type="OrthoDB" id="10255285at2759"/>
<dbReference type="STRING" id="231916.A0A409VC77"/>
<dbReference type="InParanoid" id="A0A409VC77"/>
<protein>
    <recommendedName>
        <fullName evidence="6">Mog1p/PsbP-like protein</fullName>
    </recommendedName>
</protein>
<reference evidence="4 5" key="1">
    <citation type="journal article" date="2018" name="Evol. Lett.">
        <title>Horizontal gene cluster transfer increased hallucinogenic mushroom diversity.</title>
        <authorList>
            <person name="Reynolds H.T."/>
            <person name="Vijayakumar V."/>
            <person name="Gluck-Thaler E."/>
            <person name="Korotkin H.B."/>
            <person name="Matheny P.B."/>
            <person name="Slot J.C."/>
        </authorList>
    </citation>
    <scope>NUCLEOTIDE SEQUENCE [LARGE SCALE GENOMIC DNA]</scope>
    <source>
        <strain evidence="4 5">SRW20</strain>
    </source>
</reference>
<name>A0A409VC77_9AGAR</name>
<evidence type="ECO:0000313" key="4">
    <source>
        <dbReference type="EMBL" id="PPQ64646.1"/>
    </source>
</evidence>
<dbReference type="PANTHER" id="PTHR15837:SF0">
    <property type="entry name" value="RAN GUANINE NUCLEOTIDE RELEASE FACTOR"/>
    <property type="match status" value="1"/>
</dbReference>
<accession>A0A409VC77</accession>
<evidence type="ECO:0000256" key="1">
    <source>
        <dbReference type="ARBA" id="ARBA00010307"/>
    </source>
</evidence>
<dbReference type="GO" id="GO:0005085">
    <property type="term" value="F:guanyl-nucleotide exchange factor activity"/>
    <property type="evidence" value="ECO:0007669"/>
    <property type="project" value="TreeGrafter"/>
</dbReference>
<evidence type="ECO:0000256" key="3">
    <source>
        <dbReference type="ARBA" id="ARBA00022927"/>
    </source>
</evidence>
<dbReference type="FunCoup" id="A0A409VC77">
    <property type="interactions" value="308"/>
</dbReference>
<dbReference type="Pfam" id="PF04603">
    <property type="entry name" value="Mog1"/>
    <property type="match status" value="1"/>
</dbReference>
<dbReference type="SUPFAM" id="SSF55724">
    <property type="entry name" value="Mog1p/PsbP-like"/>
    <property type="match status" value="1"/>
</dbReference>
<dbReference type="Proteomes" id="UP000284706">
    <property type="component" value="Unassembled WGS sequence"/>
</dbReference>
<organism evidence="4 5">
    <name type="scientific">Gymnopilus dilepis</name>
    <dbReference type="NCBI Taxonomy" id="231916"/>
    <lineage>
        <taxon>Eukaryota</taxon>
        <taxon>Fungi</taxon>
        <taxon>Dikarya</taxon>
        <taxon>Basidiomycota</taxon>
        <taxon>Agaricomycotina</taxon>
        <taxon>Agaricomycetes</taxon>
        <taxon>Agaricomycetidae</taxon>
        <taxon>Agaricales</taxon>
        <taxon>Agaricineae</taxon>
        <taxon>Hymenogastraceae</taxon>
        <taxon>Gymnopilus</taxon>
    </lineage>
</organism>